<dbReference type="GO" id="GO:0000978">
    <property type="term" value="F:RNA polymerase II cis-regulatory region sequence-specific DNA binding"/>
    <property type="evidence" value="ECO:0007669"/>
    <property type="project" value="TreeGrafter"/>
</dbReference>
<dbReference type="PANTHER" id="PTHR24388">
    <property type="entry name" value="ZINC FINGER PROTEIN"/>
    <property type="match status" value="1"/>
</dbReference>
<dbReference type="Gene3D" id="3.30.160.60">
    <property type="entry name" value="Classic Zinc Finger"/>
    <property type="match status" value="3"/>
</dbReference>
<dbReference type="PROSITE" id="PS00028">
    <property type="entry name" value="ZINC_FINGER_C2H2_1"/>
    <property type="match status" value="3"/>
</dbReference>
<dbReference type="InterPro" id="IPR036236">
    <property type="entry name" value="Znf_C2H2_sf"/>
</dbReference>
<evidence type="ECO:0000256" key="6">
    <source>
        <dbReference type="ARBA" id="ARBA00023242"/>
    </source>
</evidence>
<dbReference type="FunFam" id="3.30.160.60:FF:000671">
    <property type="entry name" value="Zinc finger protein 26"/>
    <property type="match status" value="1"/>
</dbReference>
<evidence type="ECO:0000256" key="7">
    <source>
        <dbReference type="PROSITE-ProRule" id="PRU00042"/>
    </source>
</evidence>
<evidence type="ECO:0000256" key="3">
    <source>
        <dbReference type="ARBA" id="ARBA00022737"/>
    </source>
</evidence>
<dbReference type="GO" id="GO:0000981">
    <property type="term" value="F:DNA-binding transcription factor activity, RNA polymerase II-specific"/>
    <property type="evidence" value="ECO:0007669"/>
    <property type="project" value="TreeGrafter"/>
</dbReference>
<feature type="domain" description="C2H2-type" evidence="8">
    <location>
        <begin position="68"/>
        <end position="96"/>
    </location>
</feature>
<name>A0A1X6NSY1_PORUM</name>
<keyword evidence="2" id="KW-0479">Metal-binding</keyword>
<evidence type="ECO:0000256" key="5">
    <source>
        <dbReference type="ARBA" id="ARBA00022833"/>
    </source>
</evidence>
<dbReference type="AlphaFoldDB" id="A0A1X6NSY1"/>
<keyword evidence="5" id="KW-0862">Zinc</keyword>
<dbReference type="Proteomes" id="UP000218209">
    <property type="component" value="Unassembled WGS sequence"/>
</dbReference>
<comment type="subcellular location">
    <subcellularLocation>
        <location evidence="1">Nucleus</location>
    </subcellularLocation>
</comment>
<dbReference type="PROSITE" id="PS50157">
    <property type="entry name" value="ZINC_FINGER_C2H2_2"/>
    <property type="match status" value="3"/>
</dbReference>
<evidence type="ECO:0000256" key="4">
    <source>
        <dbReference type="ARBA" id="ARBA00022771"/>
    </source>
</evidence>
<keyword evidence="4 7" id="KW-0863">Zinc-finger</keyword>
<sequence>MPAAERRVRDLVATCLMPQTDDDTMDRGRLRACPPIVLYWGGGDGNTGGRACPAVVHERTVHDGQRPFACHLCDKTFGEVGNRNKHIRFVHRGERKFSCPDCGKSFGFRDGLERHLLVHPPYACPMCSRVFPTASALQKHQAENHSREPAP</sequence>
<keyword evidence="6" id="KW-0539">Nucleus</keyword>
<keyword evidence="10" id="KW-1185">Reference proteome</keyword>
<dbReference type="PANTHER" id="PTHR24388:SF54">
    <property type="entry name" value="PROTEIN ESCARGOT"/>
    <property type="match status" value="1"/>
</dbReference>
<evidence type="ECO:0000313" key="9">
    <source>
        <dbReference type="EMBL" id="OSX71493.1"/>
    </source>
</evidence>
<reference evidence="9 10" key="1">
    <citation type="submission" date="2017-03" db="EMBL/GenBank/DDBJ databases">
        <title>WGS assembly of Porphyra umbilicalis.</title>
        <authorList>
            <person name="Brawley S.H."/>
            <person name="Blouin N.A."/>
            <person name="Ficko-Blean E."/>
            <person name="Wheeler G.L."/>
            <person name="Lohr M."/>
            <person name="Goodson H.V."/>
            <person name="Jenkins J.W."/>
            <person name="Blaby-Haas C.E."/>
            <person name="Helliwell K.E."/>
            <person name="Chan C."/>
            <person name="Marriage T."/>
            <person name="Bhattacharya D."/>
            <person name="Klein A.S."/>
            <person name="Badis Y."/>
            <person name="Brodie J."/>
            <person name="Cao Y."/>
            <person name="Collen J."/>
            <person name="Dittami S.M."/>
            <person name="Gachon C.M."/>
            <person name="Green B.R."/>
            <person name="Karpowicz S."/>
            <person name="Kim J.W."/>
            <person name="Kudahl U."/>
            <person name="Lin S."/>
            <person name="Michel G."/>
            <person name="Mittag M."/>
            <person name="Olson B.J."/>
            <person name="Pangilinan J."/>
            <person name="Peng Y."/>
            <person name="Qiu H."/>
            <person name="Shu S."/>
            <person name="Singer J.T."/>
            <person name="Smith A.G."/>
            <person name="Sprecher B.N."/>
            <person name="Wagner V."/>
            <person name="Wang W."/>
            <person name="Wang Z.-Y."/>
            <person name="Yan J."/>
            <person name="Yarish C."/>
            <person name="Zoeuner-Riek S."/>
            <person name="Zhuang Y."/>
            <person name="Zou Y."/>
            <person name="Lindquist E.A."/>
            <person name="Grimwood J."/>
            <person name="Barry K."/>
            <person name="Rokhsar D.S."/>
            <person name="Schmutz J."/>
            <person name="Stiller J.W."/>
            <person name="Grossman A.R."/>
            <person name="Prochnik S.E."/>
        </authorList>
    </citation>
    <scope>NUCLEOTIDE SEQUENCE [LARGE SCALE GENOMIC DNA]</scope>
    <source>
        <strain evidence="9">4086291</strain>
    </source>
</reference>
<accession>A0A1X6NSY1</accession>
<protein>
    <recommendedName>
        <fullName evidence="8">C2H2-type domain-containing protein</fullName>
    </recommendedName>
</protein>
<organism evidence="9 10">
    <name type="scientific">Porphyra umbilicalis</name>
    <name type="common">Purple laver</name>
    <name type="synonym">Red alga</name>
    <dbReference type="NCBI Taxonomy" id="2786"/>
    <lineage>
        <taxon>Eukaryota</taxon>
        <taxon>Rhodophyta</taxon>
        <taxon>Bangiophyceae</taxon>
        <taxon>Bangiales</taxon>
        <taxon>Bangiaceae</taxon>
        <taxon>Porphyra</taxon>
    </lineage>
</organism>
<dbReference type="InterPro" id="IPR050527">
    <property type="entry name" value="Snail/Krueppel_Znf"/>
</dbReference>
<dbReference type="InterPro" id="IPR013087">
    <property type="entry name" value="Znf_C2H2_type"/>
</dbReference>
<dbReference type="GO" id="GO:0005634">
    <property type="term" value="C:nucleus"/>
    <property type="evidence" value="ECO:0007669"/>
    <property type="project" value="UniProtKB-SubCell"/>
</dbReference>
<dbReference type="OrthoDB" id="654211at2759"/>
<keyword evidence="3" id="KW-0677">Repeat</keyword>
<dbReference type="EMBL" id="KV919130">
    <property type="protein sequence ID" value="OSX71493.1"/>
    <property type="molecule type" value="Genomic_DNA"/>
</dbReference>
<dbReference type="GO" id="GO:0008270">
    <property type="term" value="F:zinc ion binding"/>
    <property type="evidence" value="ECO:0007669"/>
    <property type="project" value="UniProtKB-KW"/>
</dbReference>
<dbReference type="SMART" id="SM00355">
    <property type="entry name" value="ZnF_C2H2"/>
    <property type="match status" value="3"/>
</dbReference>
<evidence type="ECO:0000256" key="2">
    <source>
        <dbReference type="ARBA" id="ARBA00022723"/>
    </source>
</evidence>
<dbReference type="Pfam" id="PF00096">
    <property type="entry name" value="zf-C2H2"/>
    <property type="match status" value="2"/>
</dbReference>
<dbReference type="SUPFAM" id="SSF57667">
    <property type="entry name" value="beta-beta-alpha zinc fingers"/>
    <property type="match status" value="2"/>
</dbReference>
<feature type="domain" description="C2H2-type" evidence="8">
    <location>
        <begin position="97"/>
        <end position="119"/>
    </location>
</feature>
<feature type="domain" description="C2H2-type" evidence="8">
    <location>
        <begin position="122"/>
        <end position="150"/>
    </location>
</feature>
<evidence type="ECO:0000313" key="10">
    <source>
        <dbReference type="Proteomes" id="UP000218209"/>
    </source>
</evidence>
<evidence type="ECO:0000259" key="8">
    <source>
        <dbReference type="PROSITE" id="PS50157"/>
    </source>
</evidence>
<gene>
    <name evidence="9" type="ORF">BU14_0527s0006</name>
</gene>
<evidence type="ECO:0000256" key="1">
    <source>
        <dbReference type="ARBA" id="ARBA00004123"/>
    </source>
</evidence>
<proteinExistence type="predicted"/>